<dbReference type="GO" id="GO:0003700">
    <property type="term" value="F:DNA-binding transcription factor activity"/>
    <property type="evidence" value="ECO:0007669"/>
    <property type="project" value="InterPro"/>
</dbReference>
<dbReference type="InterPro" id="IPR009057">
    <property type="entry name" value="Homeodomain-like_sf"/>
</dbReference>
<dbReference type="Pfam" id="PF02311">
    <property type="entry name" value="AraC_binding"/>
    <property type="match status" value="1"/>
</dbReference>
<evidence type="ECO:0000256" key="1">
    <source>
        <dbReference type="ARBA" id="ARBA00023015"/>
    </source>
</evidence>
<sequence length="297" mass="33293">MSERLPSPLGDPVHELVVMDSVSALRWFRHDVPHPLARWHHHPEVEIHLITASTGTAQIGDAVQAFSPGALYLIGSGLPHNWVSSLRPGETVPGRDVLLQFHPDLVTDLARQVPDLGSLPILLDEARRGIEFTGATRDQAEEALLRIRGSREIRRFALFLELLDVLARAPRKNRRTISQHVMDAPLDTAESDLYNAALVYLHARLTERFTLSDVAEHLAVSPSHLSRLFTRATGVGYSRTVTRLRVFEACRLLRHTETPIGQVCFRSGFGNQSNFNRRFHEETGMTPHEYRSGVMAG</sequence>
<dbReference type="InterPro" id="IPR018060">
    <property type="entry name" value="HTH_AraC"/>
</dbReference>
<organism evidence="5 6">
    <name type="scientific">Kocuria varians</name>
    <name type="common">Micrococcus varians</name>
    <dbReference type="NCBI Taxonomy" id="1272"/>
    <lineage>
        <taxon>Bacteria</taxon>
        <taxon>Bacillati</taxon>
        <taxon>Actinomycetota</taxon>
        <taxon>Actinomycetes</taxon>
        <taxon>Micrococcales</taxon>
        <taxon>Micrococcaceae</taxon>
        <taxon>Kocuria</taxon>
    </lineage>
</organism>
<dbReference type="CDD" id="cd06976">
    <property type="entry name" value="cupin_MtlR-like_N"/>
    <property type="match status" value="1"/>
</dbReference>
<evidence type="ECO:0000256" key="3">
    <source>
        <dbReference type="ARBA" id="ARBA00023163"/>
    </source>
</evidence>
<dbReference type="EMBL" id="BJNW01000002">
    <property type="protein sequence ID" value="GEC98161.1"/>
    <property type="molecule type" value="Genomic_DNA"/>
</dbReference>
<dbReference type="PANTHER" id="PTHR43280:SF27">
    <property type="entry name" value="TRANSCRIPTIONAL REGULATOR MTLR"/>
    <property type="match status" value="1"/>
</dbReference>
<dbReference type="Gene3D" id="2.60.120.10">
    <property type="entry name" value="Jelly Rolls"/>
    <property type="match status" value="1"/>
</dbReference>
<keyword evidence="2" id="KW-0238">DNA-binding</keyword>
<evidence type="ECO:0000313" key="6">
    <source>
        <dbReference type="Proteomes" id="UP000315730"/>
    </source>
</evidence>
<proteinExistence type="predicted"/>
<dbReference type="Gene3D" id="1.10.10.60">
    <property type="entry name" value="Homeodomain-like"/>
    <property type="match status" value="2"/>
</dbReference>
<dbReference type="PANTHER" id="PTHR43280">
    <property type="entry name" value="ARAC-FAMILY TRANSCRIPTIONAL REGULATOR"/>
    <property type="match status" value="1"/>
</dbReference>
<dbReference type="PROSITE" id="PS01124">
    <property type="entry name" value="HTH_ARAC_FAMILY_2"/>
    <property type="match status" value="1"/>
</dbReference>
<dbReference type="RefSeq" id="WP_170221108.1">
    <property type="nucleotide sequence ID" value="NZ_BJNW01000002.1"/>
</dbReference>
<dbReference type="Proteomes" id="UP000315730">
    <property type="component" value="Unassembled WGS sequence"/>
</dbReference>
<protein>
    <submittedName>
        <fullName evidence="5">AraC family transcriptional regulator</fullName>
    </submittedName>
</protein>
<dbReference type="SUPFAM" id="SSF46689">
    <property type="entry name" value="Homeodomain-like"/>
    <property type="match status" value="2"/>
</dbReference>
<keyword evidence="1" id="KW-0805">Transcription regulation</keyword>
<dbReference type="SMART" id="SM00342">
    <property type="entry name" value="HTH_ARAC"/>
    <property type="match status" value="1"/>
</dbReference>
<keyword evidence="6" id="KW-1185">Reference proteome</keyword>
<dbReference type="InterPro" id="IPR003313">
    <property type="entry name" value="AraC-bd"/>
</dbReference>
<feature type="domain" description="HTH araC/xylS-type" evidence="4">
    <location>
        <begin position="195"/>
        <end position="293"/>
    </location>
</feature>
<accession>A0A4Y4CZ56</accession>
<evidence type="ECO:0000256" key="2">
    <source>
        <dbReference type="ARBA" id="ARBA00023125"/>
    </source>
</evidence>
<dbReference type="STRING" id="1272.GCA_900014985_01373"/>
<dbReference type="SUPFAM" id="SSF51215">
    <property type="entry name" value="Regulatory protein AraC"/>
    <property type="match status" value="1"/>
</dbReference>
<dbReference type="InterPro" id="IPR014710">
    <property type="entry name" value="RmlC-like_jellyroll"/>
</dbReference>
<name>A0A4Y4CZ56_KOCVA</name>
<dbReference type="GO" id="GO:0043565">
    <property type="term" value="F:sequence-specific DNA binding"/>
    <property type="evidence" value="ECO:0007669"/>
    <property type="project" value="InterPro"/>
</dbReference>
<dbReference type="AlphaFoldDB" id="A0A4Y4CZ56"/>
<comment type="caution">
    <text evidence="5">The sequence shown here is derived from an EMBL/GenBank/DDBJ whole genome shotgun (WGS) entry which is preliminary data.</text>
</comment>
<evidence type="ECO:0000259" key="4">
    <source>
        <dbReference type="PROSITE" id="PS01124"/>
    </source>
</evidence>
<keyword evidence="3" id="KW-0804">Transcription</keyword>
<gene>
    <name evidence="5" type="ORF">KVA01_03160</name>
</gene>
<dbReference type="Pfam" id="PF12833">
    <property type="entry name" value="HTH_18"/>
    <property type="match status" value="1"/>
</dbReference>
<evidence type="ECO:0000313" key="5">
    <source>
        <dbReference type="EMBL" id="GEC98161.1"/>
    </source>
</evidence>
<dbReference type="InterPro" id="IPR037923">
    <property type="entry name" value="HTH-like"/>
</dbReference>
<reference evidence="5 6" key="1">
    <citation type="submission" date="2019-06" db="EMBL/GenBank/DDBJ databases">
        <title>Whole genome shotgun sequence of Kocuria varians NBRC 15358.</title>
        <authorList>
            <person name="Hosoyama A."/>
            <person name="Uohara A."/>
            <person name="Ohji S."/>
            <person name="Ichikawa N."/>
        </authorList>
    </citation>
    <scope>NUCLEOTIDE SEQUENCE [LARGE SCALE GENOMIC DNA]</scope>
    <source>
        <strain evidence="5 6">NBRC 15358</strain>
    </source>
</reference>